<name>A0A7X6F285_9HYPH</name>
<organism evidence="1 2">
    <name type="scientific">Rhizobium phaseoli</name>
    <dbReference type="NCBI Taxonomy" id="396"/>
    <lineage>
        <taxon>Bacteria</taxon>
        <taxon>Pseudomonadati</taxon>
        <taxon>Pseudomonadota</taxon>
        <taxon>Alphaproteobacteria</taxon>
        <taxon>Hyphomicrobiales</taxon>
        <taxon>Rhizobiaceae</taxon>
        <taxon>Rhizobium/Agrobacterium group</taxon>
        <taxon>Rhizobium</taxon>
    </lineage>
</organism>
<dbReference type="RefSeq" id="WP_064822769.1">
    <property type="nucleotide sequence ID" value="NZ_CP013522.1"/>
</dbReference>
<accession>A0A7X6F285</accession>
<sequence>MATIGFVMFAPVKSSACRFCRQNDGEVNVWLRLAAIFRQGLVAASVLAANLLILMGACVLPYCCLDAKG</sequence>
<evidence type="ECO:0000313" key="1">
    <source>
        <dbReference type="EMBL" id="QPK09097.1"/>
    </source>
</evidence>
<dbReference type="GeneID" id="45959055"/>
<dbReference type="AlphaFoldDB" id="A0A7X6F285"/>
<gene>
    <name evidence="1" type="ORF">HER27_000470</name>
</gene>
<dbReference type="Proteomes" id="UP000540266">
    <property type="component" value="Chromosome"/>
</dbReference>
<protein>
    <submittedName>
        <fullName evidence="1">Uncharacterized protein</fullName>
    </submittedName>
</protein>
<proteinExistence type="predicted"/>
<dbReference type="EMBL" id="CP064931">
    <property type="protein sequence ID" value="QPK09097.1"/>
    <property type="molecule type" value="Genomic_DNA"/>
</dbReference>
<evidence type="ECO:0000313" key="2">
    <source>
        <dbReference type="Proteomes" id="UP000540266"/>
    </source>
</evidence>
<reference evidence="1 2" key="1">
    <citation type="submission" date="2020-11" db="EMBL/GenBank/DDBJ databases">
        <title>Indigenous Rhizobia Nodulating Common beans in Western Kenya.</title>
        <authorList>
            <person name="Wekesa C.S."/>
            <person name="Oelmueller R."/>
            <person name="Furch A.C."/>
        </authorList>
    </citation>
    <scope>NUCLEOTIDE SEQUENCE [LARGE SCALE GENOMIC DNA]</scope>
    <source>
        <strain evidence="2">BS3</strain>
    </source>
</reference>